<comment type="cofactor">
    <cofactor evidence="2">
        <name>Co(2+)</name>
        <dbReference type="ChEBI" id="CHEBI:48828"/>
    </cofactor>
</comment>
<dbReference type="Gene3D" id="3.40.50.1970">
    <property type="match status" value="1"/>
</dbReference>
<dbReference type="GO" id="GO:0009073">
    <property type="term" value="P:aromatic amino acid family biosynthetic process"/>
    <property type="evidence" value="ECO:0007669"/>
    <property type="project" value="InterPro"/>
</dbReference>
<organism evidence="9">
    <name type="scientific">marine sediment metagenome</name>
    <dbReference type="NCBI Taxonomy" id="412755"/>
    <lineage>
        <taxon>unclassified sequences</taxon>
        <taxon>metagenomes</taxon>
        <taxon>ecological metagenomes</taxon>
    </lineage>
</organism>
<evidence type="ECO:0000256" key="6">
    <source>
        <dbReference type="ARBA" id="ARBA00023285"/>
    </source>
</evidence>
<dbReference type="NCBIfam" id="TIGR04425">
    <property type="entry name" value="P_lya_rel_AroB"/>
    <property type="match status" value="1"/>
</dbReference>
<accession>A0A0F9BIS8</accession>
<sequence>MSISSISLKSNIRDYNAFFVDSCDFLEEYKKTENKVFIVDENVWKHHADGCLSLIKDSDTLVLPISEEAKCLDSVLTLYDQMLERSAKRNITIISIGGGITQDITGYAASTLYRGVNWVYVPTTLLAQADSCVGSKTSLNYKHFKNLVGTFYPPTSIYIYSQFLDTLQDFDYYSGVGEVVKLHLMGGEEKIEKLVGRMDQVIDKDHSVMTDVIRDSLLIKKGYMEDDEFDLGRRNMLNFGHCFGHALESATDFMMPHGQAVTLGMIIANKVAKNRGLLNDALQEHINQNILWPAVKLPEKAFSFDNEAVVEAMKQDKKRIGEDLALVMLTDSHEMVKVTDLAIDEALASLKQFQDDVCRV</sequence>
<dbReference type="InterPro" id="IPR030963">
    <property type="entry name" value="DHQ_synth_fam"/>
</dbReference>
<dbReference type="GO" id="GO:0046872">
    <property type="term" value="F:metal ion binding"/>
    <property type="evidence" value="ECO:0007669"/>
    <property type="project" value="UniProtKB-KW"/>
</dbReference>
<reference evidence="9" key="1">
    <citation type="journal article" date="2015" name="Nature">
        <title>Complex archaea that bridge the gap between prokaryotes and eukaryotes.</title>
        <authorList>
            <person name="Spang A."/>
            <person name="Saw J.H."/>
            <person name="Jorgensen S.L."/>
            <person name="Zaremba-Niedzwiedzka K."/>
            <person name="Martijn J."/>
            <person name="Lind A.E."/>
            <person name="van Eijk R."/>
            <person name="Schleper C."/>
            <person name="Guy L."/>
            <person name="Ettema T.J."/>
        </authorList>
    </citation>
    <scope>NUCLEOTIDE SEQUENCE</scope>
</reference>
<dbReference type="Pfam" id="PF01761">
    <property type="entry name" value="DHQ_synthase"/>
    <property type="match status" value="1"/>
</dbReference>
<feature type="domain" description="3-dehydroquinate synthase C-terminal" evidence="8">
    <location>
        <begin position="175"/>
        <end position="318"/>
    </location>
</feature>
<comment type="caution">
    <text evidence="9">The sequence shown here is derived from an EMBL/GenBank/DDBJ whole genome shotgun (WGS) entry which is preliminary data.</text>
</comment>
<dbReference type="Pfam" id="PF24621">
    <property type="entry name" value="DHQS_C"/>
    <property type="match status" value="1"/>
</dbReference>
<dbReference type="EMBL" id="LAZR01037614">
    <property type="protein sequence ID" value="KKL21745.1"/>
    <property type="molecule type" value="Genomic_DNA"/>
</dbReference>
<feature type="domain" description="3-dehydroquinate synthase N-terminal" evidence="7">
    <location>
        <begin position="61"/>
        <end position="169"/>
    </location>
</feature>
<keyword evidence="6" id="KW-0170">Cobalt</keyword>
<evidence type="ECO:0000256" key="3">
    <source>
        <dbReference type="ARBA" id="ARBA00022723"/>
    </source>
</evidence>
<dbReference type="PANTHER" id="PTHR43622:SF1">
    <property type="entry name" value="3-DEHYDROQUINATE SYNTHASE"/>
    <property type="match status" value="1"/>
</dbReference>
<evidence type="ECO:0000256" key="5">
    <source>
        <dbReference type="ARBA" id="ARBA00023239"/>
    </source>
</evidence>
<dbReference type="PIRSF" id="PIRSF001455">
    <property type="entry name" value="DHQ_synth"/>
    <property type="match status" value="1"/>
</dbReference>
<dbReference type="PANTHER" id="PTHR43622">
    <property type="entry name" value="3-DEHYDROQUINATE SYNTHASE"/>
    <property type="match status" value="1"/>
</dbReference>
<dbReference type="Gene3D" id="1.20.1090.10">
    <property type="entry name" value="Dehydroquinate synthase-like - alpha domain"/>
    <property type="match status" value="1"/>
</dbReference>
<evidence type="ECO:0000259" key="7">
    <source>
        <dbReference type="Pfam" id="PF01761"/>
    </source>
</evidence>
<dbReference type="SUPFAM" id="SSF56796">
    <property type="entry name" value="Dehydroquinate synthase-like"/>
    <property type="match status" value="1"/>
</dbReference>
<dbReference type="GO" id="GO:0003856">
    <property type="term" value="F:3-dehydroquinate synthase activity"/>
    <property type="evidence" value="ECO:0007669"/>
    <property type="project" value="TreeGrafter"/>
</dbReference>
<keyword evidence="4" id="KW-0520">NAD</keyword>
<evidence type="ECO:0000256" key="2">
    <source>
        <dbReference type="ARBA" id="ARBA00001941"/>
    </source>
</evidence>
<keyword evidence="3" id="KW-0479">Metal-binding</keyword>
<evidence type="ECO:0000256" key="1">
    <source>
        <dbReference type="ARBA" id="ARBA00001911"/>
    </source>
</evidence>
<dbReference type="CDD" id="cd08195">
    <property type="entry name" value="DHQS"/>
    <property type="match status" value="1"/>
</dbReference>
<name>A0A0F9BIS8_9ZZZZ</name>
<dbReference type="AlphaFoldDB" id="A0A0F9BIS8"/>
<protein>
    <submittedName>
        <fullName evidence="9">Uncharacterized protein</fullName>
    </submittedName>
</protein>
<dbReference type="InterPro" id="IPR056179">
    <property type="entry name" value="DHQS_C"/>
</dbReference>
<evidence type="ECO:0000313" key="9">
    <source>
        <dbReference type="EMBL" id="KKL21745.1"/>
    </source>
</evidence>
<dbReference type="InterPro" id="IPR050071">
    <property type="entry name" value="Dehydroquinate_synthase"/>
</dbReference>
<proteinExistence type="predicted"/>
<gene>
    <name evidence="9" type="ORF">LCGC14_2442360</name>
</gene>
<keyword evidence="5" id="KW-0456">Lyase</keyword>
<dbReference type="InterPro" id="IPR030960">
    <property type="entry name" value="DHQS/DOIS_N"/>
</dbReference>
<comment type="cofactor">
    <cofactor evidence="1">
        <name>NAD(+)</name>
        <dbReference type="ChEBI" id="CHEBI:57540"/>
    </cofactor>
</comment>
<evidence type="ECO:0000256" key="4">
    <source>
        <dbReference type="ARBA" id="ARBA00023027"/>
    </source>
</evidence>
<dbReference type="InterPro" id="IPR030957">
    <property type="entry name" value="Put_AroB"/>
</dbReference>
<evidence type="ECO:0000259" key="8">
    <source>
        <dbReference type="Pfam" id="PF24621"/>
    </source>
</evidence>